<keyword evidence="4 7" id="KW-0812">Transmembrane</keyword>
<dbReference type="CDD" id="cd06261">
    <property type="entry name" value="TM_PBP2"/>
    <property type="match status" value="1"/>
</dbReference>
<keyword evidence="3" id="KW-1003">Cell membrane</keyword>
<evidence type="ECO:0000256" key="1">
    <source>
        <dbReference type="ARBA" id="ARBA00004651"/>
    </source>
</evidence>
<evidence type="ECO:0000256" key="4">
    <source>
        <dbReference type="ARBA" id="ARBA00022692"/>
    </source>
</evidence>
<dbReference type="EMBL" id="QJVJ01000007">
    <property type="protein sequence ID" value="PYI53456.1"/>
    <property type="molecule type" value="Genomic_DNA"/>
</dbReference>
<comment type="subcellular location">
    <subcellularLocation>
        <location evidence="1 7">Cell membrane</location>
        <topology evidence="1 7">Multi-pass membrane protein</topology>
    </subcellularLocation>
</comment>
<evidence type="ECO:0000313" key="10">
    <source>
        <dbReference type="Proteomes" id="UP000247476"/>
    </source>
</evidence>
<keyword evidence="6 7" id="KW-0472">Membrane</keyword>
<dbReference type="PANTHER" id="PTHR43744">
    <property type="entry name" value="ABC TRANSPORTER PERMEASE PROTEIN MG189-RELATED-RELATED"/>
    <property type="match status" value="1"/>
</dbReference>
<dbReference type="Pfam" id="PF00528">
    <property type="entry name" value="BPD_transp_1"/>
    <property type="match status" value="1"/>
</dbReference>
<proteinExistence type="inferred from homology"/>
<feature type="transmembrane region" description="Helical" evidence="7">
    <location>
        <begin position="70"/>
        <end position="94"/>
    </location>
</feature>
<feature type="transmembrane region" description="Helical" evidence="7">
    <location>
        <begin position="7"/>
        <end position="28"/>
    </location>
</feature>
<dbReference type="PROSITE" id="PS50928">
    <property type="entry name" value="ABC_TM1"/>
    <property type="match status" value="1"/>
</dbReference>
<keyword evidence="2 7" id="KW-0813">Transport</keyword>
<reference evidence="9 10" key="1">
    <citation type="submission" date="2018-05" db="EMBL/GenBank/DDBJ databases">
        <title>Paenibacillus flagellatus sp. nov., isolated from selenium mineral soil.</title>
        <authorList>
            <person name="Dai X."/>
        </authorList>
    </citation>
    <scope>NUCLEOTIDE SEQUENCE [LARGE SCALE GENOMIC DNA]</scope>
    <source>
        <strain evidence="9 10">DXL2</strain>
    </source>
</reference>
<comment type="similarity">
    <text evidence="7">Belongs to the binding-protein-dependent transport system permease family.</text>
</comment>
<feature type="transmembrane region" description="Helical" evidence="7">
    <location>
        <begin position="241"/>
        <end position="262"/>
    </location>
</feature>
<accession>A0A2V5KVB8</accession>
<feature type="domain" description="ABC transmembrane type-1" evidence="8">
    <location>
        <begin position="71"/>
        <end position="262"/>
    </location>
</feature>
<organism evidence="9 10">
    <name type="scientific">Paenibacillus flagellatus</name>
    <dbReference type="NCBI Taxonomy" id="2211139"/>
    <lineage>
        <taxon>Bacteria</taxon>
        <taxon>Bacillati</taxon>
        <taxon>Bacillota</taxon>
        <taxon>Bacilli</taxon>
        <taxon>Bacillales</taxon>
        <taxon>Paenibacillaceae</taxon>
        <taxon>Paenibacillus</taxon>
    </lineage>
</organism>
<dbReference type="Gene3D" id="1.10.3720.10">
    <property type="entry name" value="MetI-like"/>
    <property type="match status" value="1"/>
</dbReference>
<comment type="caution">
    <text evidence="9">The sequence shown here is derived from an EMBL/GenBank/DDBJ whole genome shotgun (WGS) entry which is preliminary data.</text>
</comment>
<feature type="transmembrane region" description="Helical" evidence="7">
    <location>
        <begin position="139"/>
        <end position="156"/>
    </location>
</feature>
<evidence type="ECO:0000313" key="9">
    <source>
        <dbReference type="EMBL" id="PYI53456.1"/>
    </source>
</evidence>
<dbReference type="GO" id="GO:0005886">
    <property type="term" value="C:plasma membrane"/>
    <property type="evidence" value="ECO:0007669"/>
    <property type="project" value="UniProtKB-SubCell"/>
</dbReference>
<dbReference type="InterPro" id="IPR000515">
    <property type="entry name" value="MetI-like"/>
</dbReference>
<evidence type="ECO:0000256" key="5">
    <source>
        <dbReference type="ARBA" id="ARBA00022989"/>
    </source>
</evidence>
<evidence type="ECO:0000256" key="3">
    <source>
        <dbReference type="ARBA" id="ARBA00022475"/>
    </source>
</evidence>
<evidence type="ECO:0000256" key="7">
    <source>
        <dbReference type="RuleBase" id="RU363032"/>
    </source>
</evidence>
<dbReference type="PANTHER" id="PTHR43744:SF12">
    <property type="entry name" value="ABC TRANSPORTER PERMEASE PROTEIN MG189-RELATED"/>
    <property type="match status" value="1"/>
</dbReference>
<gene>
    <name evidence="9" type="ORF">DLM86_16925</name>
</gene>
<name>A0A2V5KVB8_9BACL</name>
<evidence type="ECO:0000259" key="8">
    <source>
        <dbReference type="PROSITE" id="PS50928"/>
    </source>
</evidence>
<feature type="transmembrane region" description="Helical" evidence="7">
    <location>
        <begin position="106"/>
        <end position="127"/>
    </location>
</feature>
<protein>
    <submittedName>
        <fullName evidence="9">Sugar ABC transporter permease</fullName>
    </submittedName>
</protein>
<dbReference type="InterPro" id="IPR035906">
    <property type="entry name" value="MetI-like_sf"/>
</dbReference>
<dbReference type="Proteomes" id="UP000247476">
    <property type="component" value="Unassembled WGS sequence"/>
</dbReference>
<evidence type="ECO:0000256" key="2">
    <source>
        <dbReference type="ARBA" id="ARBA00022448"/>
    </source>
</evidence>
<keyword evidence="5 7" id="KW-1133">Transmembrane helix</keyword>
<evidence type="ECO:0000256" key="6">
    <source>
        <dbReference type="ARBA" id="ARBA00023136"/>
    </source>
</evidence>
<dbReference type="SUPFAM" id="SSF161098">
    <property type="entry name" value="MetI-like"/>
    <property type="match status" value="1"/>
</dbReference>
<dbReference type="OrthoDB" id="9771544at2"/>
<keyword evidence="10" id="KW-1185">Reference proteome</keyword>
<feature type="transmembrane region" description="Helical" evidence="7">
    <location>
        <begin position="189"/>
        <end position="206"/>
    </location>
</feature>
<dbReference type="AlphaFoldDB" id="A0A2V5KVB8"/>
<dbReference type="GO" id="GO:0055085">
    <property type="term" value="P:transmembrane transport"/>
    <property type="evidence" value="ECO:0007669"/>
    <property type="project" value="InterPro"/>
</dbReference>
<sequence length="277" mass="31240">MPMLRKAPAVAGNVLLWASTLFFLWPFYWMLIGAFKNLKVALQIPPEWFPKQPTMENFRILAVDFPLFRWLYNSLFISVVSTVLVIAVSSLAAYAFAKVPFKGSKWLFGAMIASMSIPHTVLLIPLFQMMNKLGMTNSLWGVLLPLVGWPFGVFLLKQFMQTLPGALIEAAKIDGASEWQTFRRVMLPLAKPGIAVLGIFTFVNSWNDYVWQMIMLKDKMMYTIPVGVKIARQVQEVDINYGVAMAGALCATLPVLLVFLYFQRYFTQGITFGALKG</sequence>